<name>A0AAN4UNT6_9RHOB</name>
<feature type="transmembrane region" description="Helical" evidence="7">
    <location>
        <begin position="29"/>
        <end position="45"/>
    </location>
</feature>
<evidence type="ECO:0000256" key="5">
    <source>
        <dbReference type="ARBA" id="ARBA00022989"/>
    </source>
</evidence>
<accession>A0AAN4UNT6</accession>
<reference evidence="8" key="1">
    <citation type="journal article" date="2014" name="Int. J. Syst. Evol. Microbiol.">
        <title>Complete genome sequence of Corynebacterium casei LMG S-19264T (=DSM 44701T), isolated from a smear-ripened cheese.</title>
        <authorList>
            <consortium name="US DOE Joint Genome Institute (JGI-PGF)"/>
            <person name="Walter F."/>
            <person name="Albersmeier A."/>
            <person name="Kalinowski J."/>
            <person name="Ruckert C."/>
        </authorList>
    </citation>
    <scope>NUCLEOTIDE SEQUENCE</scope>
    <source>
        <strain evidence="8">CGMCC 1.10859</strain>
    </source>
</reference>
<proteinExistence type="inferred from homology"/>
<evidence type="ECO:0000256" key="1">
    <source>
        <dbReference type="ARBA" id="ARBA00004651"/>
    </source>
</evidence>
<comment type="subcellular location">
    <subcellularLocation>
        <location evidence="1">Cell membrane</location>
        <topology evidence="1">Multi-pass membrane protein</topology>
    </subcellularLocation>
</comment>
<evidence type="ECO:0000313" key="9">
    <source>
        <dbReference type="EMBL" id="SDW00526.1"/>
    </source>
</evidence>
<protein>
    <submittedName>
        <fullName evidence="9">Transglycosylase associated protein</fullName>
    </submittedName>
</protein>
<organism evidence="8 11">
    <name type="scientific">Allgaiera indica</name>
    <dbReference type="NCBI Taxonomy" id="765699"/>
    <lineage>
        <taxon>Bacteria</taxon>
        <taxon>Pseudomonadati</taxon>
        <taxon>Pseudomonadota</taxon>
        <taxon>Alphaproteobacteria</taxon>
        <taxon>Rhodobacterales</taxon>
        <taxon>Paracoccaceae</taxon>
        <taxon>Allgaiera</taxon>
    </lineage>
</organism>
<evidence type="ECO:0000256" key="2">
    <source>
        <dbReference type="ARBA" id="ARBA00011006"/>
    </source>
</evidence>
<reference evidence="9 10" key="2">
    <citation type="submission" date="2016-10" db="EMBL/GenBank/DDBJ databases">
        <authorList>
            <person name="Varghese N."/>
            <person name="Submissions S."/>
        </authorList>
    </citation>
    <scope>NUCLEOTIDE SEQUENCE [LARGE SCALE GENOMIC DNA]</scope>
    <source>
        <strain evidence="9 10">DSM 24802</strain>
    </source>
</reference>
<evidence type="ECO:0000256" key="4">
    <source>
        <dbReference type="ARBA" id="ARBA00022692"/>
    </source>
</evidence>
<keyword evidence="4 7" id="KW-0812">Transmembrane</keyword>
<keyword evidence="10" id="KW-1185">Reference proteome</keyword>
<evidence type="ECO:0000313" key="10">
    <source>
        <dbReference type="Proteomes" id="UP000199541"/>
    </source>
</evidence>
<dbReference type="InterPro" id="IPR007341">
    <property type="entry name" value="Transgly_assoc"/>
</dbReference>
<reference evidence="8" key="3">
    <citation type="submission" date="2023-06" db="EMBL/GenBank/DDBJ databases">
        <authorList>
            <person name="Sun Q."/>
            <person name="Zhou Y."/>
        </authorList>
    </citation>
    <scope>NUCLEOTIDE SEQUENCE</scope>
    <source>
        <strain evidence="8">CGMCC 1.10859</strain>
    </source>
</reference>
<dbReference type="Pfam" id="PF04226">
    <property type="entry name" value="Transgly_assoc"/>
    <property type="match status" value="1"/>
</dbReference>
<evidence type="ECO:0000256" key="7">
    <source>
        <dbReference type="SAM" id="Phobius"/>
    </source>
</evidence>
<dbReference type="EMBL" id="FNOB01000001">
    <property type="protein sequence ID" value="SDW00526.1"/>
    <property type="molecule type" value="Genomic_DNA"/>
</dbReference>
<sequence length="78" mass="8091">MGLVILIAIGALAGYMATRMMDVEANPVVTIAIGIVGALLGALLLRALLFMIGALAGLLGALIGALLLIWIWQSFVTR</sequence>
<dbReference type="Proteomes" id="UP000634647">
    <property type="component" value="Unassembled WGS sequence"/>
</dbReference>
<dbReference type="RefSeq" id="WP_035839614.1">
    <property type="nucleotide sequence ID" value="NZ_BNAB01000001.1"/>
</dbReference>
<keyword evidence="3" id="KW-1003">Cell membrane</keyword>
<comment type="caution">
    <text evidence="8">The sequence shown here is derived from an EMBL/GenBank/DDBJ whole genome shotgun (WGS) entry which is preliminary data.</text>
</comment>
<dbReference type="Proteomes" id="UP000199541">
    <property type="component" value="Unassembled WGS sequence"/>
</dbReference>
<evidence type="ECO:0000256" key="6">
    <source>
        <dbReference type="ARBA" id="ARBA00023136"/>
    </source>
</evidence>
<keyword evidence="5 7" id="KW-1133">Transmembrane helix</keyword>
<dbReference type="GO" id="GO:0005886">
    <property type="term" value="C:plasma membrane"/>
    <property type="evidence" value="ECO:0007669"/>
    <property type="project" value="UniProtKB-SubCell"/>
</dbReference>
<evidence type="ECO:0000313" key="11">
    <source>
        <dbReference type="Proteomes" id="UP000634647"/>
    </source>
</evidence>
<comment type="similarity">
    <text evidence="2">Belongs to the UPF0410 family.</text>
</comment>
<feature type="transmembrane region" description="Helical" evidence="7">
    <location>
        <begin position="52"/>
        <end position="72"/>
    </location>
</feature>
<keyword evidence="6 7" id="KW-0472">Membrane</keyword>
<evidence type="ECO:0000313" key="8">
    <source>
        <dbReference type="EMBL" id="GHD99103.1"/>
    </source>
</evidence>
<gene>
    <name evidence="8" type="ORF">GCM10008024_05290</name>
    <name evidence="9" type="ORF">SAMN05444006_10119</name>
</gene>
<evidence type="ECO:0000256" key="3">
    <source>
        <dbReference type="ARBA" id="ARBA00022475"/>
    </source>
</evidence>
<dbReference type="EMBL" id="BNAB01000001">
    <property type="protein sequence ID" value="GHD99103.1"/>
    <property type="molecule type" value="Genomic_DNA"/>
</dbReference>
<dbReference type="AlphaFoldDB" id="A0AAN4UNT6"/>